<evidence type="ECO:0000313" key="2">
    <source>
        <dbReference type="Proteomes" id="UP001222027"/>
    </source>
</evidence>
<dbReference type="EMBL" id="JAQQAF010000006">
    <property type="protein sequence ID" value="KAJ8477750.1"/>
    <property type="molecule type" value="Genomic_DNA"/>
</dbReference>
<evidence type="ECO:0000313" key="1">
    <source>
        <dbReference type="EMBL" id="KAJ8477750.1"/>
    </source>
</evidence>
<dbReference type="Proteomes" id="UP001222027">
    <property type="component" value="Unassembled WGS sequence"/>
</dbReference>
<comment type="caution">
    <text evidence="1">The sequence shown here is derived from an EMBL/GenBank/DDBJ whole genome shotgun (WGS) entry which is preliminary data.</text>
</comment>
<proteinExistence type="predicted"/>
<protein>
    <submittedName>
        <fullName evidence="1">Uncharacterized protein</fullName>
    </submittedName>
</protein>
<sequence length="123" mass="14254">MGSVLPRSFTDMLCRRNFESKFAWRPSSETNPSSSSSRAGMMPKASEYACKSHHLSCLGSLLRRLIEFKINRTFLYRLVEKEQPDGLTSKQAGNMLCYMRTWLDECRVEKPNRKGFLIQQPVR</sequence>
<accession>A0AAV8QIX5</accession>
<keyword evidence="2" id="KW-1185">Reference proteome</keyword>
<dbReference type="AlphaFoldDB" id="A0AAV8QIX5"/>
<name>A0AAV8QIX5_ENSVE</name>
<reference evidence="1 2" key="1">
    <citation type="submission" date="2022-12" db="EMBL/GenBank/DDBJ databases">
        <title>Chromosome-scale assembly of the Ensete ventricosum genome.</title>
        <authorList>
            <person name="Dussert Y."/>
            <person name="Stocks J."/>
            <person name="Wendawek A."/>
            <person name="Woldeyes F."/>
            <person name="Nichols R.A."/>
            <person name="Borrell J.S."/>
        </authorList>
    </citation>
    <scope>NUCLEOTIDE SEQUENCE [LARGE SCALE GENOMIC DNA]</scope>
    <source>
        <strain evidence="2">cv. Maze</strain>
        <tissue evidence="1">Seeds</tissue>
    </source>
</reference>
<gene>
    <name evidence="1" type="ORF">OPV22_021477</name>
</gene>
<organism evidence="1 2">
    <name type="scientific">Ensete ventricosum</name>
    <name type="common">Abyssinian banana</name>
    <name type="synonym">Musa ensete</name>
    <dbReference type="NCBI Taxonomy" id="4639"/>
    <lineage>
        <taxon>Eukaryota</taxon>
        <taxon>Viridiplantae</taxon>
        <taxon>Streptophyta</taxon>
        <taxon>Embryophyta</taxon>
        <taxon>Tracheophyta</taxon>
        <taxon>Spermatophyta</taxon>
        <taxon>Magnoliopsida</taxon>
        <taxon>Liliopsida</taxon>
        <taxon>Zingiberales</taxon>
        <taxon>Musaceae</taxon>
        <taxon>Ensete</taxon>
    </lineage>
</organism>